<name>A0A426YFF9_ENSVE</name>
<feature type="non-terminal residue" evidence="1">
    <location>
        <position position="1"/>
    </location>
</feature>
<dbReference type="Proteomes" id="UP000287651">
    <property type="component" value="Unassembled WGS sequence"/>
</dbReference>
<dbReference type="AlphaFoldDB" id="A0A426YFF9"/>
<protein>
    <submittedName>
        <fullName evidence="1">Uncharacterized protein</fullName>
    </submittedName>
</protein>
<organism evidence="1 2">
    <name type="scientific">Ensete ventricosum</name>
    <name type="common">Abyssinian banana</name>
    <name type="synonym">Musa ensete</name>
    <dbReference type="NCBI Taxonomy" id="4639"/>
    <lineage>
        <taxon>Eukaryota</taxon>
        <taxon>Viridiplantae</taxon>
        <taxon>Streptophyta</taxon>
        <taxon>Embryophyta</taxon>
        <taxon>Tracheophyta</taxon>
        <taxon>Spermatophyta</taxon>
        <taxon>Magnoliopsida</taxon>
        <taxon>Liliopsida</taxon>
        <taxon>Zingiberales</taxon>
        <taxon>Musaceae</taxon>
        <taxon>Ensete</taxon>
    </lineage>
</organism>
<evidence type="ECO:0000313" key="2">
    <source>
        <dbReference type="Proteomes" id="UP000287651"/>
    </source>
</evidence>
<comment type="caution">
    <text evidence="1">The sequence shown here is derived from an EMBL/GenBank/DDBJ whole genome shotgun (WGS) entry which is preliminary data.</text>
</comment>
<proteinExistence type="predicted"/>
<gene>
    <name evidence="1" type="ORF">B296_00014734</name>
</gene>
<evidence type="ECO:0000313" key="1">
    <source>
        <dbReference type="EMBL" id="RRT50426.1"/>
    </source>
</evidence>
<dbReference type="EMBL" id="AMZH03012768">
    <property type="protein sequence ID" value="RRT50426.1"/>
    <property type="molecule type" value="Genomic_DNA"/>
</dbReference>
<sequence>RSIFYAPSKKFKILAIPNVLAHGKSYEHDFVKKRNGHKLCANLRFDRFFVHRLKNSKYWQIPTY</sequence>
<accession>A0A426YFF9</accession>
<reference evidence="1 2" key="1">
    <citation type="journal article" date="2014" name="Agronomy (Basel)">
        <title>A Draft Genome Sequence for Ensete ventricosum, the Drought-Tolerant Tree Against Hunger.</title>
        <authorList>
            <person name="Harrison J."/>
            <person name="Moore K.A."/>
            <person name="Paszkiewicz K."/>
            <person name="Jones T."/>
            <person name="Grant M."/>
            <person name="Ambacheew D."/>
            <person name="Muzemil S."/>
            <person name="Studholme D.J."/>
        </authorList>
    </citation>
    <scope>NUCLEOTIDE SEQUENCE [LARGE SCALE GENOMIC DNA]</scope>
</reference>